<dbReference type="Proteomes" id="UP001153620">
    <property type="component" value="Chromosome 3"/>
</dbReference>
<dbReference type="InterPro" id="IPR001604">
    <property type="entry name" value="Endo_G_ENPP1-like_dom"/>
</dbReference>
<dbReference type="AlphaFoldDB" id="A0A9N9S434"/>
<keyword evidence="3" id="KW-1185">Reference proteome</keyword>
<dbReference type="InterPro" id="IPR044929">
    <property type="entry name" value="DNA/RNA_non-sp_Endonuclease_sf"/>
</dbReference>
<proteinExistence type="predicted"/>
<accession>A0A9N9S434</accession>
<dbReference type="EMBL" id="OU895879">
    <property type="protein sequence ID" value="CAG9809929.1"/>
    <property type="molecule type" value="Genomic_DNA"/>
</dbReference>
<evidence type="ECO:0000313" key="3">
    <source>
        <dbReference type="Proteomes" id="UP001153620"/>
    </source>
</evidence>
<dbReference type="SUPFAM" id="SSF54060">
    <property type="entry name" value="His-Me finger endonucleases"/>
    <property type="match status" value="1"/>
</dbReference>
<evidence type="ECO:0000313" key="2">
    <source>
        <dbReference type="EMBL" id="CAG9809929.1"/>
    </source>
</evidence>
<evidence type="ECO:0000259" key="1">
    <source>
        <dbReference type="Pfam" id="PF01223"/>
    </source>
</evidence>
<dbReference type="GO" id="GO:0046872">
    <property type="term" value="F:metal ion binding"/>
    <property type="evidence" value="ECO:0007669"/>
    <property type="project" value="InterPro"/>
</dbReference>
<dbReference type="GO" id="GO:0003676">
    <property type="term" value="F:nucleic acid binding"/>
    <property type="evidence" value="ECO:0007669"/>
    <property type="project" value="InterPro"/>
</dbReference>
<dbReference type="InterPro" id="IPR044925">
    <property type="entry name" value="His-Me_finger_sf"/>
</dbReference>
<reference evidence="2" key="2">
    <citation type="submission" date="2022-10" db="EMBL/GenBank/DDBJ databases">
        <authorList>
            <consortium name="ENA_rothamsted_submissions"/>
            <consortium name="culmorum"/>
            <person name="King R."/>
        </authorList>
    </citation>
    <scope>NUCLEOTIDE SEQUENCE</scope>
</reference>
<protein>
    <recommendedName>
        <fullName evidence="1">DNA/RNA non-specific endonuclease/pyrophosphatase/phosphodiesterase domain-containing protein</fullName>
    </recommendedName>
</protein>
<name>A0A9N9S434_9DIPT</name>
<gene>
    <name evidence="2" type="ORF">CHIRRI_LOCUS12748</name>
</gene>
<reference evidence="2" key="1">
    <citation type="submission" date="2022-01" db="EMBL/GenBank/DDBJ databases">
        <authorList>
            <person name="King R."/>
        </authorList>
    </citation>
    <scope>NUCLEOTIDE SEQUENCE</scope>
</reference>
<sequence>MAPMDATFNQNTWGSLEAAVRVYIKENDLDATVYTGGFVMGTLHSLANAKKSIIKGNPLPVVKIPDLFWKVIIADDKAIAIYKVTKDIGNFKHCPISGHTYYCDVKTFYDKFRRHMYFDWPEDITKYEKKERLNMF</sequence>
<dbReference type="Pfam" id="PF01223">
    <property type="entry name" value="Endonuclease_NS"/>
    <property type="match status" value="1"/>
</dbReference>
<organism evidence="2 3">
    <name type="scientific">Chironomus riparius</name>
    <dbReference type="NCBI Taxonomy" id="315576"/>
    <lineage>
        <taxon>Eukaryota</taxon>
        <taxon>Metazoa</taxon>
        <taxon>Ecdysozoa</taxon>
        <taxon>Arthropoda</taxon>
        <taxon>Hexapoda</taxon>
        <taxon>Insecta</taxon>
        <taxon>Pterygota</taxon>
        <taxon>Neoptera</taxon>
        <taxon>Endopterygota</taxon>
        <taxon>Diptera</taxon>
        <taxon>Nematocera</taxon>
        <taxon>Chironomoidea</taxon>
        <taxon>Chironomidae</taxon>
        <taxon>Chironominae</taxon>
        <taxon>Chironomus</taxon>
    </lineage>
</organism>
<dbReference type="Gene3D" id="3.40.570.10">
    <property type="entry name" value="Extracellular Endonuclease, subunit A"/>
    <property type="match status" value="1"/>
</dbReference>
<dbReference type="GO" id="GO:0016787">
    <property type="term" value="F:hydrolase activity"/>
    <property type="evidence" value="ECO:0007669"/>
    <property type="project" value="InterPro"/>
</dbReference>
<feature type="domain" description="DNA/RNA non-specific endonuclease/pyrophosphatase/phosphodiesterase" evidence="1">
    <location>
        <begin position="1"/>
        <end position="78"/>
    </location>
</feature>